<dbReference type="PANTHER" id="PTHR47219:SF15">
    <property type="entry name" value="TBC1 DOMAIN FAMILY MEMBER 12 ISOFORM X1"/>
    <property type="match status" value="1"/>
</dbReference>
<dbReference type="InterPro" id="IPR035969">
    <property type="entry name" value="Rab-GAP_TBC_sf"/>
</dbReference>
<feature type="region of interest" description="Disordered" evidence="1">
    <location>
        <begin position="228"/>
        <end position="254"/>
    </location>
</feature>
<evidence type="ECO:0000313" key="3">
    <source>
        <dbReference type="EMBL" id="CAL5137626.1"/>
    </source>
</evidence>
<feature type="region of interest" description="Disordered" evidence="1">
    <location>
        <begin position="563"/>
        <end position="591"/>
    </location>
</feature>
<dbReference type="SUPFAM" id="SSF47923">
    <property type="entry name" value="Ypt/Rab-GAP domain of gyp1p"/>
    <property type="match status" value="2"/>
</dbReference>
<dbReference type="InterPro" id="IPR000195">
    <property type="entry name" value="Rab-GAP-TBC_dom"/>
</dbReference>
<dbReference type="InterPro" id="IPR050302">
    <property type="entry name" value="Rab_GAP_TBC_domain"/>
</dbReference>
<dbReference type="GO" id="GO:0031410">
    <property type="term" value="C:cytoplasmic vesicle"/>
    <property type="evidence" value="ECO:0007669"/>
    <property type="project" value="UniProtKB-ARBA"/>
</dbReference>
<dbReference type="GO" id="GO:0031267">
    <property type="term" value="F:small GTPase binding"/>
    <property type="evidence" value="ECO:0007669"/>
    <property type="project" value="TreeGrafter"/>
</dbReference>
<sequence>MTSRRSIADQGARYALGYENNPILRRISATTSNPPSSASDLQGEDIKRFSFFSKLLHKMAKAAAYDGYYSHVLSPKKLQNSVAQPTSTSFLILNDRPQGLPVKNRAEHERHSKESMQLQMNARIKQQKAHKSWLKAKRAVSRREKKQQKSLNIWRQVILPKWDTAHSRQTRLVREQVWHGIPCAVRAQVWPLLAGISTDIDRSIFDQCLRQSRNCLRTWNECQKRSQTDQISPGCTHSGLGEDSSQTANHNDNTHDYEEYGTNCPMCSLIVSNLNSTPMRREFSVGVPNGCPDDSSLSRLRMSNVFGDGTSNSGGVSSVPYSSTASSDPSVFNITDRTASLRAIKLDVSRTFPSLGLFQPGNPLHDPLHDLLAAYVVYQPQIGYVQGMSFIAAILLLVMNDTFDAFVLFAHILDMPCHRAFYSLEENEFIVYFRTFDRILAECLPQLYAHFKCVGMESNMYLFDWLFTIFSRSLNLDAGIRIWDLFFLEGELALLKAALAILRLYESQLLESRFDKLALFLTSSLPDDLTGDQLIKEMRSLHLSNKTLSQWLEQCRNSLLSTQQNPTLSSREGFTKGFSSDSKQLSTLQSTSNASEPILSLDASHESFMSGWTEGGLEFSVQVHPVPGPMDHTVLSLCSLSSSDSSVTSEALPVDELSLSTPTQTQVPVPKVDAKRKRKSRERPNSAPLRTLARLSSVPHSRRRPLCLTPLKRIFPRSSSAVYLRSNTDQGTFPSSMRFLHSAPAFNTGISDSVASEASTCDFSSSQKLIERIP</sequence>
<evidence type="ECO:0000259" key="2">
    <source>
        <dbReference type="PROSITE" id="PS50086"/>
    </source>
</evidence>
<evidence type="ECO:0000256" key="1">
    <source>
        <dbReference type="SAM" id="MobiDB-lite"/>
    </source>
</evidence>
<dbReference type="GO" id="GO:0005096">
    <property type="term" value="F:GTPase activator activity"/>
    <property type="evidence" value="ECO:0007669"/>
    <property type="project" value="TreeGrafter"/>
</dbReference>
<dbReference type="PROSITE" id="PS50086">
    <property type="entry name" value="TBC_RABGAP"/>
    <property type="match status" value="1"/>
</dbReference>
<protein>
    <recommendedName>
        <fullName evidence="2">Rab-GAP TBC domain-containing protein</fullName>
    </recommendedName>
</protein>
<feature type="compositionally biased region" description="Polar residues" evidence="1">
    <location>
        <begin position="658"/>
        <end position="667"/>
    </location>
</feature>
<proteinExistence type="predicted"/>
<dbReference type="Gene3D" id="1.10.472.80">
    <property type="entry name" value="Ypt/Rab-GAP domain of gyp1p, domain 3"/>
    <property type="match status" value="1"/>
</dbReference>
<dbReference type="PANTHER" id="PTHR47219">
    <property type="entry name" value="RAB GTPASE-ACTIVATING PROTEIN 1-LIKE"/>
    <property type="match status" value="1"/>
</dbReference>
<dbReference type="EMBL" id="CAXLJL010000412">
    <property type="protein sequence ID" value="CAL5137626.1"/>
    <property type="molecule type" value="Genomic_DNA"/>
</dbReference>
<dbReference type="Gene3D" id="1.10.8.270">
    <property type="entry name" value="putative rabgap domain of human tbc1 domain family member 14 like domains"/>
    <property type="match status" value="1"/>
</dbReference>
<dbReference type="GO" id="GO:0005773">
    <property type="term" value="C:vacuole"/>
    <property type="evidence" value="ECO:0007669"/>
    <property type="project" value="UniProtKB-ARBA"/>
</dbReference>
<accession>A0AAV2TME3</accession>
<dbReference type="GO" id="GO:0016192">
    <property type="term" value="P:vesicle-mediated transport"/>
    <property type="evidence" value="ECO:0007669"/>
    <property type="project" value="UniProtKB-ARBA"/>
</dbReference>
<dbReference type="Proteomes" id="UP001497525">
    <property type="component" value="Unassembled WGS sequence"/>
</dbReference>
<feature type="region of interest" description="Disordered" evidence="1">
    <location>
        <begin position="653"/>
        <end position="687"/>
    </location>
</feature>
<comment type="caution">
    <text evidence="3">The sequence shown here is derived from an EMBL/GenBank/DDBJ whole genome shotgun (WGS) entry which is preliminary data.</text>
</comment>
<reference evidence="3" key="1">
    <citation type="submission" date="2024-06" db="EMBL/GenBank/DDBJ databases">
        <authorList>
            <person name="Liu X."/>
            <person name="Lenzi L."/>
            <person name="Haldenby T S."/>
            <person name="Uol C."/>
        </authorList>
    </citation>
    <scope>NUCLEOTIDE SEQUENCE</scope>
</reference>
<name>A0AAV2TME3_CALDB</name>
<dbReference type="Gene3D" id="1.10.10.750">
    <property type="entry name" value="Ypt/Rab-GAP domain of gyp1p, domain 1"/>
    <property type="match status" value="1"/>
</dbReference>
<dbReference type="FunFam" id="1.10.472.80:FF:000006">
    <property type="entry name" value="TBC1 domain family member 14"/>
    <property type="match status" value="1"/>
</dbReference>
<feature type="domain" description="Rab-GAP TBC" evidence="2">
    <location>
        <begin position="180"/>
        <end position="490"/>
    </location>
</feature>
<dbReference type="SMART" id="SM00164">
    <property type="entry name" value="TBC"/>
    <property type="match status" value="1"/>
</dbReference>
<evidence type="ECO:0000313" key="4">
    <source>
        <dbReference type="Proteomes" id="UP001497525"/>
    </source>
</evidence>
<dbReference type="Pfam" id="PF00566">
    <property type="entry name" value="RabGAP-TBC"/>
    <property type="match status" value="1"/>
</dbReference>
<dbReference type="FunFam" id="1.10.8.270:FF:000008">
    <property type="entry name" value="Putative TBC1 domain family member 14"/>
    <property type="match status" value="1"/>
</dbReference>
<organism evidence="3 4">
    <name type="scientific">Calicophoron daubneyi</name>
    <name type="common">Rumen fluke</name>
    <name type="synonym">Paramphistomum daubneyi</name>
    <dbReference type="NCBI Taxonomy" id="300641"/>
    <lineage>
        <taxon>Eukaryota</taxon>
        <taxon>Metazoa</taxon>
        <taxon>Spiralia</taxon>
        <taxon>Lophotrochozoa</taxon>
        <taxon>Platyhelminthes</taxon>
        <taxon>Trematoda</taxon>
        <taxon>Digenea</taxon>
        <taxon>Plagiorchiida</taxon>
        <taxon>Pronocephalata</taxon>
        <taxon>Paramphistomoidea</taxon>
        <taxon>Paramphistomidae</taxon>
        <taxon>Calicophoron</taxon>
    </lineage>
</organism>
<dbReference type="AlphaFoldDB" id="A0AAV2TME3"/>
<gene>
    <name evidence="3" type="ORF">CDAUBV1_LOCUS11912</name>
</gene>